<evidence type="ECO:0000313" key="8">
    <source>
        <dbReference type="EMBL" id="TDC75597.1"/>
    </source>
</evidence>
<evidence type="ECO:0000256" key="1">
    <source>
        <dbReference type="ARBA" id="ARBA00005877"/>
    </source>
</evidence>
<feature type="binding site" evidence="5">
    <location>
        <position position="174"/>
    </location>
    <ligand>
        <name>Fe cation</name>
        <dbReference type="ChEBI" id="CHEBI:24875"/>
    </ligand>
</feature>
<keyword evidence="4 5" id="KW-0408">Iron</keyword>
<comment type="cofactor">
    <cofactor evidence="5">
        <name>Fe cation</name>
        <dbReference type="ChEBI" id="CHEBI:24875"/>
    </cofactor>
    <text evidence="5">Binds 1 Fe cation per subunit.</text>
</comment>
<feature type="domain" description="VOC" evidence="7">
    <location>
        <begin position="10"/>
        <end position="138"/>
    </location>
</feature>
<evidence type="ECO:0000256" key="6">
    <source>
        <dbReference type="SAM" id="MobiDB-lite"/>
    </source>
</evidence>
<keyword evidence="8" id="KW-0223">Dioxygenase</keyword>
<dbReference type="GO" id="GO:0006572">
    <property type="term" value="P:L-tyrosine catabolic process"/>
    <property type="evidence" value="ECO:0007669"/>
    <property type="project" value="TreeGrafter"/>
</dbReference>
<dbReference type="PANTHER" id="PTHR11959">
    <property type="entry name" value="4-HYDROXYPHENYLPYRUVATE DIOXYGENASE"/>
    <property type="match status" value="1"/>
</dbReference>
<dbReference type="Proteomes" id="UP000295345">
    <property type="component" value="Unassembled WGS sequence"/>
</dbReference>
<keyword evidence="8" id="KW-0560">Oxidoreductase</keyword>
<accession>A0A4R4TE04</accession>
<dbReference type="PANTHER" id="PTHR11959:SF1">
    <property type="entry name" value="4-HYDROXYPHENYLPYRUVATE DIOXYGENASE"/>
    <property type="match status" value="1"/>
</dbReference>
<evidence type="ECO:0000256" key="5">
    <source>
        <dbReference type="PIRSR" id="PIRSR009283-1"/>
    </source>
</evidence>
<dbReference type="PROSITE" id="PS51819">
    <property type="entry name" value="VOC"/>
    <property type="match status" value="2"/>
</dbReference>
<evidence type="ECO:0000313" key="9">
    <source>
        <dbReference type="Proteomes" id="UP000295345"/>
    </source>
</evidence>
<proteinExistence type="inferred from homology"/>
<dbReference type="EC" id="1.13.11.27" evidence="8"/>
<feature type="binding site" evidence="5">
    <location>
        <position position="333"/>
    </location>
    <ligand>
        <name>Fe cation</name>
        <dbReference type="ChEBI" id="CHEBI:24875"/>
    </ligand>
</feature>
<dbReference type="EMBL" id="SMKI01000100">
    <property type="protein sequence ID" value="TDC75597.1"/>
    <property type="molecule type" value="Genomic_DNA"/>
</dbReference>
<organism evidence="8 9">
    <name type="scientific">Streptomyces hainanensis</name>
    <dbReference type="NCBI Taxonomy" id="402648"/>
    <lineage>
        <taxon>Bacteria</taxon>
        <taxon>Bacillati</taxon>
        <taxon>Actinomycetota</taxon>
        <taxon>Actinomycetes</taxon>
        <taxon>Kitasatosporales</taxon>
        <taxon>Streptomycetaceae</taxon>
        <taxon>Streptomyces</taxon>
    </lineage>
</organism>
<reference evidence="8 9" key="1">
    <citation type="submission" date="2019-03" db="EMBL/GenBank/DDBJ databases">
        <title>Draft genome sequences of novel Actinobacteria.</title>
        <authorList>
            <person name="Sahin N."/>
            <person name="Ay H."/>
            <person name="Saygin H."/>
        </authorList>
    </citation>
    <scope>NUCLEOTIDE SEQUENCE [LARGE SCALE GENOMIC DNA]</scope>
    <source>
        <strain evidence="8 9">DSM 41900</strain>
    </source>
</reference>
<comment type="similarity">
    <text evidence="1">Belongs to the 4HPPD family.</text>
</comment>
<sequence>MTAPQRTRETIDHIGICVADLEAEVRSWVDGYGFTVVGVAGSPSQGFRGVAVRQGAITLALTQGTSPNHPAARYVEVHGDGVADIALRVADVPAALADARDGGAVLIRGVVEHDDGTGVEATAVVKAFGEVVHTLVRRASDEGPALPPGFTPAGQEDPVAPSGAGVPGLLELDHVAVCLEAGSLDSTVAYYVHALGFRDIFAERIVVGSQAMNSKVVQSAGGSVTLTLLEPDRKADPGQIDAFLDRHQGAGVQHLAYSTNDAVRTVRALASRGVGFLEAPAAYYELLGQRIDLKGHSLQELRAANLLADEDHAGQLFQVFTRSTHARRTLFFEVIERNGAKTFGSSNIKALYEAVELERAQRAGEDW</sequence>
<keyword evidence="3" id="KW-0677">Repeat</keyword>
<protein>
    <submittedName>
        <fullName evidence="8">4-hydroxyphenylpyruvate dioxygenase</fullName>
        <ecNumber evidence="8">1.13.11.27</ecNumber>
    </submittedName>
</protein>
<evidence type="ECO:0000256" key="2">
    <source>
        <dbReference type="ARBA" id="ARBA00022723"/>
    </source>
</evidence>
<evidence type="ECO:0000256" key="4">
    <source>
        <dbReference type="ARBA" id="ARBA00023004"/>
    </source>
</evidence>
<dbReference type="CDD" id="cd07250">
    <property type="entry name" value="HPPD_C_like"/>
    <property type="match status" value="1"/>
</dbReference>
<feature type="region of interest" description="Disordered" evidence="6">
    <location>
        <begin position="141"/>
        <end position="160"/>
    </location>
</feature>
<comment type="caution">
    <text evidence="8">The sequence shown here is derived from an EMBL/GenBank/DDBJ whole genome shotgun (WGS) entry which is preliminary data.</text>
</comment>
<dbReference type="RefSeq" id="WP_132817950.1">
    <property type="nucleotide sequence ID" value="NZ_SMKI01000100.1"/>
</dbReference>
<dbReference type="InterPro" id="IPR005956">
    <property type="entry name" value="4OHPhenylPyrv_dOase"/>
</dbReference>
<dbReference type="GO" id="GO:0046872">
    <property type="term" value="F:metal ion binding"/>
    <property type="evidence" value="ECO:0007669"/>
    <property type="project" value="UniProtKB-KW"/>
</dbReference>
<dbReference type="InterPro" id="IPR029068">
    <property type="entry name" value="Glyas_Bleomycin-R_OHBP_Dase"/>
</dbReference>
<dbReference type="CDD" id="cd08342">
    <property type="entry name" value="HPPD_N_like"/>
    <property type="match status" value="1"/>
</dbReference>
<dbReference type="GO" id="GO:0003868">
    <property type="term" value="F:4-hydroxyphenylpyruvate dioxygenase activity"/>
    <property type="evidence" value="ECO:0007669"/>
    <property type="project" value="UniProtKB-EC"/>
</dbReference>
<dbReference type="Pfam" id="PF13669">
    <property type="entry name" value="Glyoxalase_4"/>
    <property type="match status" value="2"/>
</dbReference>
<evidence type="ECO:0000256" key="3">
    <source>
        <dbReference type="ARBA" id="ARBA00022737"/>
    </source>
</evidence>
<dbReference type="NCBIfam" id="TIGR01263">
    <property type="entry name" value="4HPPD"/>
    <property type="match status" value="1"/>
</dbReference>
<evidence type="ECO:0000259" key="7">
    <source>
        <dbReference type="PROSITE" id="PS51819"/>
    </source>
</evidence>
<dbReference type="InterPro" id="IPR041735">
    <property type="entry name" value="4OHPhenylPyrv_dOase_C"/>
</dbReference>
<dbReference type="PIRSF" id="PIRSF009283">
    <property type="entry name" value="HPP_dOase"/>
    <property type="match status" value="1"/>
</dbReference>
<keyword evidence="2 5" id="KW-0479">Metal-binding</keyword>
<dbReference type="SUPFAM" id="SSF54593">
    <property type="entry name" value="Glyoxalase/Bleomycin resistance protein/Dihydroxybiphenyl dioxygenase"/>
    <property type="match status" value="1"/>
</dbReference>
<keyword evidence="9" id="KW-1185">Reference proteome</keyword>
<feature type="domain" description="VOC" evidence="7">
    <location>
        <begin position="171"/>
        <end position="322"/>
    </location>
</feature>
<dbReference type="InterPro" id="IPR037523">
    <property type="entry name" value="VOC_core"/>
</dbReference>
<dbReference type="AlphaFoldDB" id="A0A4R4TE04"/>
<name>A0A4R4TE04_9ACTN</name>
<dbReference type="OrthoDB" id="9780241at2"/>
<feature type="binding site" evidence="5">
    <location>
        <position position="254"/>
    </location>
    <ligand>
        <name>Fe cation</name>
        <dbReference type="ChEBI" id="CHEBI:24875"/>
    </ligand>
</feature>
<dbReference type="Gene3D" id="3.10.180.10">
    <property type="entry name" value="2,3-Dihydroxybiphenyl 1,2-Dioxygenase, domain 1"/>
    <property type="match status" value="2"/>
</dbReference>
<dbReference type="InterPro" id="IPR041736">
    <property type="entry name" value="4OHPhenylPyrv_dOase_N"/>
</dbReference>
<gene>
    <name evidence="8" type="primary">hppD</name>
    <name evidence="8" type="ORF">E1283_11920</name>
</gene>
<keyword evidence="8" id="KW-0670">Pyruvate</keyword>